<evidence type="ECO:0000256" key="3">
    <source>
        <dbReference type="ARBA" id="ARBA00022989"/>
    </source>
</evidence>
<dbReference type="EMBL" id="JBHTAI010000022">
    <property type="protein sequence ID" value="MFC7152335.1"/>
    <property type="molecule type" value="Genomic_DNA"/>
</dbReference>
<evidence type="ECO:0000256" key="4">
    <source>
        <dbReference type="ARBA" id="ARBA00023136"/>
    </source>
</evidence>
<comment type="caution">
    <text evidence="6">The sequence shown here is derived from an EMBL/GenBank/DDBJ whole genome shotgun (WGS) entry which is preliminary data.</text>
</comment>
<keyword evidence="3 5" id="KW-1133">Transmembrane helix</keyword>
<evidence type="ECO:0000256" key="5">
    <source>
        <dbReference type="SAM" id="Phobius"/>
    </source>
</evidence>
<organism evidence="6 7">
    <name type="scientific">Cohnella cellulosilytica</name>
    <dbReference type="NCBI Taxonomy" id="986710"/>
    <lineage>
        <taxon>Bacteria</taxon>
        <taxon>Bacillati</taxon>
        <taxon>Bacillota</taxon>
        <taxon>Bacilli</taxon>
        <taxon>Bacillales</taxon>
        <taxon>Paenibacillaceae</taxon>
        <taxon>Cohnella</taxon>
    </lineage>
</organism>
<name>A0ABW2FMY4_9BACL</name>
<feature type="transmembrane region" description="Helical" evidence="5">
    <location>
        <begin position="69"/>
        <end position="89"/>
    </location>
</feature>
<protein>
    <submittedName>
        <fullName evidence="6">DoxX family protein</fullName>
    </submittedName>
</protein>
<accession>A0ABW2FMY4</accession>
<reference evidence="7" key="1">
    <citation type="journal article" date="2019" name="Int. J. Syst. Evol. Microbiol.">
        <title>The Global Catalogue of Microorganisms (GCM) 10K type strain sequencing project: providing services to taxonomists for standard genome sequencing and annotation.</title>
        <authorList>
            <consortium name="The Broad Institute Genomics Platform"/>
            <consortium name="The Broad Institute Genome Sequencing Center for Infectious Disease"/>
            <person name="Wu L."/>
            <person name="Ma J."/>
        </authorList>
    </citation>
    <scope>NUCLEOTIDE SEQUENCE [LARGE SCALE GENOMIC DNA]</scope>
    <source>
        <strain evidence="7">KCTC 12907</strain>
    </source>
</reference>
<dbReference type="Pfam" id="PF13564">
    <property type="entry name" value="DoxX_2"/>
    <property type="match status" value="1"/>
</dbReference>
<dbReference type="Proteomes" id="UP001596378">
    <property type="component" value="Unassembled WGS sequence"/>
</dbReference>
<evidence type="ECO:0000256" key="2">
    <source>
        <dbReference type="ARBA" id="ARBA00022692"/>
    </source>
</evidence>
<keyword evidence="4 5" id="KW-0472">Membrane</keyword>
<dbReference type="InterPro" id="IPR032808">
    <property type="entry name" value="DoxX"/>
</dbReference>
<evidence type="ECO:0000313" key="7">
    <source>
        <dbReference type="Proteomes" id="UP001596378"/>
    </source>
</evidence>
<feature type="transmembrane region" description="Helical" evidence="5">
    <location>
        <begin position="95"/>
        <end position="113"/>
    </location>
</feature>
<keyword evidence="7" id="KW-1185">Reference proteome</keyword>
<keyword evidence="2 5" id="KW-0812">Transmembrane</keyword>
<comment type="subcellular location">
    <subcellularLocation>
        <location evidence="1">Membrane</location>
        <topology evidence="1">Multi-pass membrane protein</topology>
    </subcellularLocation>
</comment>
<evidence type="ECO:0000256" key="1">
    <source>
        <dbReference type="ARBA" id="ARBA00004141"/>
    </source>
</evidence>
<dbReference type="RefSeq" id="WP_378044607.1">
    <property type="nucleotide sequence ID" value="NZ_JBHMDN010000005.1"/>
</dbReference>
<sequence length="128" mass="13675">MKKWMRITGWSVVGLTSLFFVQSGIQKLAGTEQMVDMFLKLGYPDWSRVVVGLVEIAGAILLALPRLTLYAAAALGILMIGAVASEMLAGQSYGALLAGQWLILLALIAGARLRFVLYSKSRSGASQG</sequence>
<proteinExistence type="predicted"/>
<feature type="transmembrane region" description="Helical" evidence="5">
    <location>
        <begin position="46"/>
        <end position="64"/>
    </location>
</feature>
<gene>
    <name evidence="6" type="ORF">ACFQMJ_27695</name>
</gene>
<evidence type="ECO:0000313" key="6">
    <source>
        <dbReference type="EMBL" id="MFC7152335.1"/>
    </source>
</evidence>